<gene>
    <name evidence="1" type="ORF">J0J70_12330</name>
</gene>
<dbReference type="EMBL" id="CP071250">
    <property type="protein sequence ID" value="UUF08339.1"/>
    <property type="molecule type" value="Genomic_DNA"/>
</dbReference>
<accession>A0A9Q9FIM1</accession>
<protein>
    <submittedName>
        <fullName evidence="1">Uncharacterized protein</fullName>
    </submittedName>
</protein>
<evidence type="ECO:0000313" key="2">
    <source>
        <dbReference type="Proteomes" id="UP001058072"/>
    </source>
</evidence>
<proteinExistence type="predicted"/>
<organism evidence="1 2">
    <name type="scientific">Turicibacter bilis</name>
    <dbReference type="NCBI Taxonomy" id="2735723"/>
    <lineage>
        <taxon>Bacteria</taxon>
        <taxon>Bacillati</taxon>
        <taxon>Bacillota</taxon>
        <taxon>Erysipelotrichia</taxon>
        <taxon>Erysipelotrichales</taxon>
        <taxon>Turicibacteraceae</taxon>
        <taxon>Turicibacter</taxon>
    </lineage>
</organism>
<dbReference type="RefSeq" id="WP_172678181.1">
    <property type="nucleotide sequence ID" value="NZ_CP071250.1"/>
</dbReference>
<dbReference type="AlphaFoldDB" id="A0A9Q9FIM1"/>
<evidence type="ECO:0000313" key="1">
    <source>
        <dbReference type="EMBL" id="UUF08339.1"/>
    </source>
</evidence>
<name>A0A9Q9FIM1_9FIRM</name>
<dbReference type="Proteomes" id="UP001058072">
    <property type="component" value="Chromosome"/>
</dbReference>
<sequence>MGKKIIREEVCFVPARLYKKRYISYTYACDCHDESIEAKPIRCAETPKAPIQRSFAGASVLAEVFHQKYVLSIPCYRQVSEWGPHTV</sequence>
<reference evidence="1" key="1">
    <citation type="submission" date="2021-03" db="EMBL/GenBank/DDBJ databases">
        <title>Comparative Genomics and Metabolomics in the genus Turicibacter.</title>
        <authorList>
            <person name="Maki J."/>
            <person name="Looft T."/>
        </authorList>
    </citation>
    <scope>NUCLEOTIDE SEQUENCE</scope>
    <source>
        <strain evidence="1">ISU324</strain>
    </source>
</reference>